<evidence type="ECO:0008006" key="3">
    <source>
        <dbReference type="Google" id="ProtNLM"/>
    </source>
</evidence>
<gene>
    <name evidence="1" type="ORF">CEXT_10901</name>
</gene>
<evidence type="ECO:0000313" key="1">
    <source>
        <dbReference type="EMBL" id="GIX86866.1"/>
    </source>
</evidence>
<organism evidence="1 2">
    <name type="scientific">Caerostris extrusa</name>
    <name type="common">Bark spider</name>
    <name type="synonym">Caerostris bankana</name>
    <dbReference type="NCBI Taxonomy" id="172846"/>
    <lineage>
        <taxon>Eukaryota</taxon>
        <taxon>Metazoa</taxon>
        <taxon>Ecdysozoa</taxon>
        <taxon>Arthropoda</taxon>
        <taxon>Chelicerata</taxon>
        <taxon>Arachnida</taxon>
        <taxon>Araneae</taxon>
        <taxon>Araneomorphae</taxon>
        <taxon>Entelegynae</taxon>
        <taxon>Araneoidea</taxon>
        <taxon>Araneidae</taxon>
        <taxon>Caerostris</taxon>
    </lineage>
</organism>
<dbReference type="Proteomes" id="UP001054945">
    <property type="component" value="Unassembled WGS sequence"/>
</dbReference>
<proteinExistence type="predicted"/>
<protein>
    <recommendedName>
        <fullName evidence="3">LAGLIDADG homing endonuclease</fullName>
    </recommendedName>
</protein>
<name>A0AAV4NQ16_CAEEX</name>
<evidence type="ECO:0000313" key="2">
    <source>
        <dbReference type="Proteomes" id="UP001054945"/>
    </source>
</evidence>
<comment type="caution">
    <text evidence="1">The sequence shown here is derived from an EMBL/GenBank/DDBJ whole genome shotgun (WGS) entry which is preliminary data.</text>
</comment>
<reference evidence="1 2" key="1">
    <citation type="submission" date="2021-06" db="EMBL/GenBank/DDBJ databases">
        <title>Caerostris extrusa draft genome.</title>
        <authorList>
            <person name="Kono N."/>
            <person name="Arakawa K."/>
        </authorList>
    </citation>
    <scope>NUCLEOTIDE SEQUENCE [LARGE SCALE GENOMIC DNA]</scope>
</reference>
<keyword evidence="2" id="KW-1185">Reference proteome</keyword>
<dbReference type="AlphaFoldDB" id="A0AAV4NQ16"/>
<accession>A0AAV4NQ16</accession>
<dbReference type="EMBL" id="BPLR01003624">
    <property type="protein sequence ID" value="GIX86866.1"/>
    <property type="molecule type" value="Genomic_DNA"/>
</dbReference>
<sequence>MRRERDIKQNKQKKWKARPLVQWDWEGYRVLGGDGRALYRGTSVVDGHCRAGRESTSTFVAVTTYSEGAPFQNFHYCVAFHSEDREVIALLRIHQIIIKYNLERLWDPEYEVRFGI</sequence>